<keyword evidence="2" id="KW-1133">Transmembrane helix</keyword>
<protein>
    <submittedName>
        <fullName evidence="3">Uncharacterized protein</fullName>
    </submittedName>
</protein>
<accession>A0A6P1T6C1</accession>
<name>A0A6P1T6C1_9RHOB</name>
<reference evidence="3 4" key="1">
    <citation type="submission" date="2019-12" db="EMBL/GenBank/DDBJ databases">
        <title>Complete genome sequence of Algicella marina strain 9Alg 56(T) isolated from the red alga Tichocarpus crinitus.</title>
        <authorList>
            <person name="Kim S.-G."/>
            <person name="Nedashkovskaya O.I."/>
        </authorList>
    </citation>
    <scope>NUCLEOTIDE SEQUENCE [LARGE SCALE GENOMIC DNA]</scope>
    <source>
        <strain evidence="3 4">9Alg 56</strain>
    </source>
</reference>
<dbReference type="KEGG" id="amaq:GO499_18420"/>
<proteinExistence type="predicted"/>
<keyword evidence="2" id="KW-0812">Transmembrane</keyword>
<keyword evidence="2" id="KW-0472">Membrane</keyword>
<sequence>MRQEAAIGLIWAALAVVLAAFGLVLPAVAVVVLGVLALGFAGLRLLATQSGIEARLVDLEARMASVANRPAAAPAAKPAPDTGALLARLNGLTTRLEVLEAQRASPPTTPPPAVAEPRAEPTPPSQPDQPELPILEPPGDVELSRAQVVRALNFPENAGDDVGFALMRRALARRDLAELLQAAEDCLNYLSQQLLYMDDLLMEPAGAEDWRAFAKGGRSRAALLPIQGIRDEAAAATVQKRMRSDAVFRDTALVFQRRFDMFLGDFAKEASDAELLGLMDTRTGRAFILFAQVSGSLAA</sequence>
<dbReference type="Proteomes" id="UP000464495">
    <property type="component" value="Chromosome"/>
</dbReference>
<dbReference type="RefSeq" id="WP_161863558.1">
    <property type="nucleotide sequence ID" value="NZ_CP046620.1"/>
</dbReference>
<evidence type="ECO:0000313" key="3">
    <source>
        <dbReference type="EMBL" id="QHQ37016.1"/>
    </source>
</evidence>
<evidence type="ECO:0000256" key="1">
    <source>
        <dbReference type="SAM" id="MobiDB-lite"/>
    </source>
</evidence>
<evidence type="ECO:0000313" key="4">
    <source>
        <dbReference type="Proteomes" id="UP000464495"/>
    </source>
</evidence>
<dbReference type="AlphaFoldDB" id="A0A6P1T6C1"/>
<evidence type="ECO:0000256" key="2">
    <source>
        <dbReference type="SAM" id="Phobius"/>
    </source>
</evidence>
<organism evidence="3 4">
    <name type="scientific">Algicella marina</name>
    <dbReference type="NCBI Taxonomy" id="2683284"/>
    <lineage>
        <taxon>Bacteria</taxon>
        <taxon>Pseudomonadati</taxon>
        <taxon>Pseudomonadota</taxon>
        <taxon>Alphaproteobacteria</taxon>
        <taxon>Rhodobacterales</taxon>
        <taxon>Paracoccaceae</taxon>
        <taxon>Algicella</taxon>
    </lineage>
</organism>
<dbReference type="EMBL" id="CP046620">
    <property type="protein sequence ID" value="QHQ37016.1"/>
    <property type="molecule type" value="Genomic_DNA"/>
</dbReference>
<feature type="transmembrane region" description="Helical" evidence="2">
    <location>
        <begin position="29"/>
        <end position="47"/>
    </location>
</feature>
<gene>
    <name evidence="3" type="ORF">GO499_18420</name>
</gene>
<keyword evidence="4" id="KW-1185">Reference proteome</keyword>
<feature type="region of interest" description="Disordered" evidence="1">
    <location>
        <begin position="101"/>
        <end position="137"/>
    </location>
</feature>
<feature type="compositionally biased region" description="Pro residues" evidence="1">
    <location>
        <begin position="107"/>
        <end position="127"/>
    </location>
</feature>